<dbReference type="UniPathway" id="UPA00253">
    <property type="reaction ID" value="UER00457"/>
</dbReference>
<organism evidence="7 8">
    <name type="scientific">Chondromyces crocatus</name>
    <dbReference type="NCBI Taxonomy" id="52"/>
    <lineage>
        <taxon>Bacteria</taxon>
        <taxon>Pseudomonadati</taxon>
        <taxon>Myxococcota</taxon>
        <taxon>Polyangia</taxon>
        <taxon>Polyangiales</taxon>
        <taxon>Polyangiaceae</taxon>
        <taxon>Chondromyces</taxon>
    </lineage>
</organism>
<proteinExistence type="predicted"/>
<dbReference type="Gene3D" id="3.20.20.70">
    <property type="entry name" value="Aldolase class I"/>
    <property type="match status" value="1"/>
</dbReference>
<keyword evidence="5" id="KW-0662">Pyridine nucleotide biosynthesis</keyword>
<evidence type="ECO:0000256" key="6">
    <source>
        <dbReference type="ARBA" id="ARBA00048668"/>
    </source>
</evidence>
<dbReference type="EMBL" id="CP012159">
    <property type="protein sequence ID" value="AKT36392.1"/>
    <property type="molecule type" value="Genomic_DNA"/>
</dbReference>
<evidence type="ECO:0000256" key="3">
    <source>
        <dbReference type="ARBA" id="ARBA00022553"/>
    </source>
</evidence>
<keyword evidence="3" id="KW-0597">Phosphoprotein</keyword>
<sequence length="392" mass="40866">MIASSPLLWDGLSLLAADRALHAGLGERRASFEFSVAEMPRHTGFLVAAGLEEAAAMLARPAPSEDDVRRAQRAVGFHDDLARRLATGISALDMDAVPEGTPIFAGAPLASIDGPLVEALLACAVIAPILKRAVEIATRAARLHLAAGGGLLIDGSATRASSVPEALAIARAAHVGGAAATTSAVAASQLGIPFRGEAMLDFGGLSAAGLRAEDGWGPPDRLVALAGVDEEAQLVEAHRLDVRASGWIALGLAASGVSIALRHEVVALEQEGAWVPRRGLSDRADVLPGRKIVARYLDADSRAVADVVHLAHERMRSPRGLGAARLLPLARAVLRNGRALEAPEAPRAGRERSVSGRHQLPASVTYLHAPAPYRVEPSPAVVQLRDADPRRP</sequence>
<dbReference type="InterPro" id="IPR013785">
    <property type="entry name" value="Aldolase_TIM"/>
</dbReference>
<comment type="pathway">
    <text evidence="1">Cofactor biosynthesis; NAD(+) biosynthesis; nicotinate D-ribonucleotide from nicotinate: step 1/1.</text>
</comment>
<evidence type="ECO:0000313" key="8">
    <source>
        <dbReference type="Proteomes" id="UP000067626"/>
    </source>
</evidence>
<dbReference type="OrthoDB" id="5510725at2"/>
<name>A0A0K1E6R8_CHOCO</name>
<keyword evidence="4" id="KW-0436">Ligase</keyword>
<gene>
    <name evidence="7" type="ORF">CMC5_005050</name>
</gene>
<dbReference type="KEGG" id="ccro:CMC5_005050"/>
<dbReference type="AlphaFoldDB" id="A0A0K1E6R8"/>
<evidence type="ECO:0000256" key="5">
    <source>
        <dbReference type="ARBA" id="ARBA00022642"/>
    </source>
</evidence>
<dbReference type="Proteomes" id="UP000067626">
    <property type="component" value="Chromosome"/>
</dbReference>
<dbReference type="InterPro" id="IPR007229">
    <property type="entry name" value="Nic_PRibTrfase-Fam"/>
</dbReference>
<comment type="catalytic activity">
    <reaction evidence="6">
        <text>5-phospho-alpha-D-ribose 1-diphosphate + nicotinate + ATP + H2O = nicotinate beta-D-ribonucleotide + ADP + phosphate + diphosphate</text>
        <dbReference type="Rhea" id="RHEA:36163"/>
        <dbReference type="ChEBI" id="CHEBI:15377"/>
        <dbReference type="ChEBI" id="CHEBI:30616"/>
        <dbReference type="ChEBI" id="CHEBI:32544"/>
        <dbReference type="ChEBI" id="CHEBI:33019"/>
        <dbReference type="ChEBI" id="CHEBI:43474"/>
        <dbReference type="ChEBI" id="CHEBI:57502"/>
        <dbReference type="ChEBI" id="CHEBI:58017"/>
        <dbReference type="ChEBI" id="CHEBI:456216"/>
        <dbReference type="EC" id="6.3.4.21"/>
    </reaction>
</comment>
<dbReference type="RefSeq" id="WP_050428916.1">
    <property type="nucleotide sequence ID" value="NZ_CP012159.1"/>
</dbReference>
<accession>A0A0K1E6R8</accession>
<dbReference type="SUPFAM" id="SSF54675">
    <property type="entry name" value="Nicotinate/Quinolinate PRTase N-terminal domain-like"/>
    <property type="match status" value="1"/>
</dbReference>
<keyword evidence="8" id="KW-1185">Reference proteome</keyword>
<evidence type="ECO:0000256" key="2">
    <source>
        <dbReference type="ARBA" id="ARBA00013236"/>
    </source>
</evidence>
<evidence type="ECO:0000256" key="4">
    <source>
        <dbReference type="ARBA" id="ARBA00022598"/>
    </source>
</evidence>
<dbReference type="GO" id="GO:0005829">
    <property type="term" value="C:cytosol"/>
    <property type="evidence" value="ECO:0007669"/>
    <property type="project" value="TreeGrafter"/>
</dbReference>
<reference evidence="7 8" key="1">
    <citation type="submission" date="2015-07" db="EMBL/GenBank/DDBJ databases">
        <title>Genome analysis of myxobacterium Chondromyces crocatus Cm c5 reveals a high potential for natural compound synthesis and the genetic basis for the loss of fruiting body formation.</title>
        <authorList>
            <person name="Zaburannyi N."/>
            <person name="Bunk B."/>
            <person name="Maier J."/>
            <person name="Overmann J."/>
            <person name="Mueller R."/>
        </authorList>
    </citation>
    <scope>NUCLEOTIDE SEQUENCE [LARGE SCALE GENOMIC DNA]</scope>
    <source>
        <strain evidence="7 8">Cm c5</strain>
    </source>
</reference>
<dbReference type="InterPro" id="IPR036068">
    <property type="entry name" value="Nicotinate_pribotase-like_C"/>
</dbReference>
<dbReference type="PANTHER" id="PTHR11098:SF1">
    <property type="entry name" value="NICOTINATE PHOSPHORIBOSYLTRANSFERASE"/>
    <property type="match status" value="1"/>
</dbReference>
<dbReference type="SUPFAM" id="SSF51690">
    <property type="entry name" value="Nicotinate/Quinolinate PRTase C-terminal domain-like"/>
    <property type="match status" value="2"/>
</dbReference>
<evidence type="ECO:0000313" key="7">
    <source>
        <dbReference type="EMBL" id="AKT36392.1"/>
    </source>
</evidence>
<dbReference type="GO" id="GO:0004516">
    <property type="term" value="F:nicotinate phosphoribosyltransferase activity"/>
    <property type="evidence" value="ECO:0007669"/>
    <property type="project" value="UniProtKB-EC"/>
</dbReference>
<evidence type="ECO:0000256" key="1">
    <source>
        <dbReference type="ARBA" id="ARBA00004952"/>
    </source>
</evidence>
<protein>
    <recommendedName>
        <fullName evidence="2">nicotinate phosphoribosyltransferase</fullName>
        <ecNumber evidence="2">6.3.4.21</ecNumber>
    </recommendedName>
</protein>
<dbReference type="GO" id="GO:0034355">
    <property type="term" value="P:NAD+ biosynthetic process via the salvage pathway"/>
    <property type="evidence" value="ECO:0007669"/>
    <property type="project" value="TreeGrafter"/>
</dbReference>
<dbReference type="Gene3D" id="3.20.140.10">
    <property type="entry name" value="nicotinate phosphoribosyltransferase"/>
    <property type="match status" value="1"/>
</dbReference>
<dbReference type="EC" id="6.3.4.21" evidence="2"/>
<dbReference type="PANTHER" id="PTHR11098">
    <property type="entry name" value="NICOTINATE PHOSPHORIBOSYLTRANSFERASE"/>
    <property type="match status" value="1"/>
</dbReference>
<dbReference type="STRING" id="52.CMC5_005050"/>